<dbReference type="Pfam" id="PF12697">
    <property type="entry name" value="Abhydrolase_6"/>
    <property type="match status" value="1"/>
</dbReference>
<dbReference type="InterPro" id="IPR000073">
    <property type="entry name" value="AB_hydrolase_1"/>
</dbReference>
<evidence type="ECO:0000259" key="1">
    <source>
        <dbReference type="Pfam" id="PF12697"/>
    </source>
</evidence>
<dbReference type="Proteomes" id="UP001213504">
    <property type="component" value="Chromosome"/>
</dbReference>
<dbReference type="RefSeq" id="WP_165629601.1">
    <property type="nucleotide sequence ID" value="NZ_CBDRND010000056.1"/>
</dbReference>
<dbReference type="Gene3D" id="3.40.50.1820">
    <property type="entry name" value="alpha/beta hydrolase"/>
    <property type="match status" value="1"/>
</dbReference>
<dbReference type="AlphaFoldDB" id="A0AAX3T573"/>
<reference evidence="2" key="1">
    <citation type="submission" date="2023-04" db="EMBL/GenBank/DDBJ databases">
        <title>Complete genome sequence of a phthalic acid esters degrading bacterial strain.</title>
        <authorList>
            <person name="Weng L."/>
            <person name="Jia Y."/>
            <person name="Ren L."/>
        </authorList>
    </citation>
    <scope>NUCLEOTIDE SEQUENCE</scope>
    <source>
        <strain evidence="2">RL-LY01</strain>
    </source>
</reference>
<gene>
    <name evidence="2" type="ORF">P9A14_19705</name>
</gene>
<dbReference type="GO" id="GO:0016787">
    <property type="term" value="F:hydrolase activity"/>
    <property type="evidence" value="ECO:0007669"/>
    <property type="project" value="UniProtKB-KW"/>
</dbReference>
<dbReference type="SUPFAM" id="SSF53474">
    <property type="entry name" value="alpha/beta-Hydrolases"/>
    <property type="match status" value="1"/>
</dbReference>
<dbReference type="PANTHER" id="PTHR46438:SF11">
    <property type="entry name" value="LIPASE-RELATED"/>
    <property type="match status" value="1"/>
</dbReference>
<evidence type="ECO:0000313" key="3">
    <source>
        <dbReference type="Proteomes" id="UP001213504"/>
    </source>
</evidence>
<evidence type="ECO:0000313" key="2">
    <source>
        <dbReference type="EMBL" id="WFP24332.1"/>
    </source>
</evidence>
<sequence>MTTAYKTESGRDVIRRWCEIRLSAADCVAAQWEVQTSAGRTRIVASRSLDPGTAAPADRRTVVVVPGTNMNSATMIPLLSELARNNDVISLDVPGQPGTSAPERPRRRGRIPAYGRWLDEVLGATVAHPVIVLGHSLGAAIALAGASSLIAGRLLVSPAGITRLAVSPRTLRTTVSWLASPRPERSYDLLRMMTAPDRNVDPALIAWMDLVAGHCRTSLAPGPSDELPTDRPLMVVSGDHDVFLPTRRLAEVVHARLGVELKVLDDCGHLAPHDQPKRIAELLDRLNRELVTPPG</sequence>
<proteinExistence type="predicted"/>
<feature type="domain" description="AB hydrolase-1" evidence="1">
    <location>
        <begin position="62"/>
        <end position="281"/>
    </location>
</feature>
<name>A0AAX3T573_9ACTN</name>
<dbReference type="InterPro" id="IPR029058">
    <property type="entry name" value="AB_hydrolase_fold"/>
</dbReference>
<keyword evidence="2" id="KW-0378">Hydrolase</keyword>
<dbReference type="PANTHER" id="PTHR46438">
    <property type="entry name" value="ALPHA/BETA-HYDROLASES SUPERFAMILY PROTEIN"/>
    <property type="match status" value="1"/>
</dbReference>
<organism evidence="2 3">
    <name type="scientific">Gordonia hongkongensis</name>
    <dbReference type="NCBI Taxonomy" id="1701090"/>
    <lineage>
        <taxon>Bacteria</taxon>
        <taxon>Bacillati</taxon>
        <taxon>Actinomycetota</taxon>
        <taxon>Actinomycetes</taxon>
        <taxon>Mycobacteriales</taxon>
        <taxon>Gordoniaceae</taxon>
        <taxon>Gordonia</taxon>
    </lineage>
</organism>
<accession>A0AAX3T573</accession>
<protein>
    <submittedName>
        <fullName evidence="2">Alpha/beta hydrolase</fullName>
    </submittedName>
</protein>
<dbReference type="EMBL" id="CP121270">
    <property type="protein sequence ID" value="WFP24332.1"/>
    <property type="molecule type" value="Genomic_DNA"/>
</dbReference>